<dbReference type="InterPro" id="IPR029515">
    <property type="entry name" value="Liprin"/>
</dbReference>
<dbReference type="GO" id="GO:0007528">
    <property type="term" value="P:neuromuscular junction development"/>
    <property type="evidence" value="ECO:0007669"/>
    <property type="project" value="TreeGrafter"/>
</dbReference>
<sequence>MLLDEEMEQLRNAVQRLMADNEEKSHQINSLRNALDEQLRSRSQQDDYYSASRWNEQPAYDLNTQIRRLLLEEPSEPMTHSTSFPVRLCSSSYQRGTIQPSSSFTSSLSNASSYHSWSQGGNRHLYPTVAGTRSEQSYRSPSSPAARQLAAELDELRRISNETHRNPSYSSTSLPRGMGNKASSTLALPTKKYSLTSGTSAGEKKETL</sequence>
<protein>
    <submittedName>
        <fullName evidence="4">Uncharacterized protein</fullName>
    </submittedName>
</protein>
<organism evidence="4 5">
    <name type="scientific">Strongylus vulgaris</name>
    <name type="common">Blood worm</name>
    <dbReference type="NCBI Taxonomy" id="40348"/>
    <lineage>
        <taxon>Eukaryota</taxon>
        <taxon>Metazoa</taxon>
        <taxon>Ecdysozoa</taxon>
        <taxon>Nematoda</taxon>
        <taxon>Chromadorea</taxon>
        <taxon>Rhabditida</taxon>
        <taxon>Rhabditina</taxon>
        <taxon>Rhabditomorpha</taxon>
        <taxon>Strongyloidea</taxon>
        <taxon>Strongylidae</taxon>
        <taxon>Strongylus</taxon>
    </lineage>
</organism>
<evidence type="ECO:0000256" key="1">
    <source>
        <dbReference type="ARBA" id="ARBA00022737"/>
    </source>
</evidence>
<dbReference type="PANTHER" id="PTHR12587">
    <property type="entry name" value="LAR INTERACTING PROTEIN LIP -RELATED PROTEIN"/>
    <property type="match status" value="1"/>
</dbReference>
<dbReference type="OrthoDB" id="6516566at2759"/>
<feature type="compositionally biased region" description="Polar residues" evidence="3">
    <location>
        <begin position="181"/>
        <end position="200"/>
    </location>
</feature>
<keyword evidence="1" id="KW-0677">Repeat</keyword>
<keyword evidence="5" id="KW-1185">Reference proteome</keyword>
<feature type="compositionally biased region" description="Low complexity" evidence="3">
    <location>
        <begin position="101"/>
        <end position="113"/>
    </location>
</feature>
<name>A0A3P7JCP3_STRVU</name>
<accession>A0A3P7JCP3</accession>
<proteinExistence type="predicted"/>
<dbReference type="EMBL" id="UYYB01122434">
    <property type="protein sequence ID" value="VDM83330.1"/>
    <property type="molecule type" value="Genomic_DNA"/>
</dbReference>
<evidence type="ECO:0000313" key="5">
    <source>
        <dbReference type="Proteomes" id="UP000270094"/>
    </source>
</evidence>
<feature type="coiled-coil region" evidence="2">
    <location>
        <begin position="3"/>
        <end position="41"/>
    </location>
</feature>
<dbReference type="AlphaFoldDB" id="A0A3P7JCP3"/>
<evidence type="ECO:0000256" key="2">
    <source>
        <dbReference type="SAM" id="Coils"/>
    </source>
</evidence>
<feature type="region of interest" description="Disordered" evidence="3">
    <location>
        <begin position="158"/>
        <end position="208"/>
    </location>
</feature>
<gene>
    <name evidence="4" type="ORF">SVUK_LOCUS18328</name>
</gene>
<evidence type="ECO:0000256" key="3">
    <source>
        <dbReference type="SAM" id="MobiDB-lite"/>
    </source>
</evidence>
<dbReference type="PANTHER" id="PTHR12587:SF14">
    <property type="entry name" value="AT31531P"/>
    <property type="match status" value="1"/>
</dbReference>
<keyword evidence="2" id="KW-0175">Coiled coil</keyword>
<dbReference type="GO" id="GO:0048786">
    <property type="term" value="C:presynaptic active zone"/>
    <property type="evidence" value="ECO:0007669"/>
    <property type="project" value="TreeGrafter"/>
</dbReference>
<evidence type="ECO:0000313" key="4">
    <source>
        <dbReference type="EMBL" id="VDM83330.1"/>
    </source>
</evidence>
<reference evidence="4 5" key="1">
    <citation type="submission" date="2018-11" db="EMBL/GenBank/DDBJ databases">
        <authorList>
            <consortium name="Pathogen Informatics"/>
        </authorList>
    </citation>
    <scope>NUCLEOTIDE SEQUENCE [LARGE SCALE GENOMIC DNA]</scope>
</reference>
<feature type="region of interest" description="Disordered" evidence="3">
    <location>
        <begin position="99"/>
        <end position="127"/>
    </location>
</feature>
<dbReference type="Proteomes" id="UP000270094">
    <property type="component" value="Unassembled WGS sequence"/>
</dbReference>